<comment type="caution">
    <text evidence="2">The sequence shown here is derived from an EMBL/GenBank/DDBJ whole genome shotgun (WGS) entry which is preliminary data.</text>
</comment>
<sequence>MRFDVRSGFEGVEEGVDTGGVDTLGGGAADGQRESAHEGILPAQRRRIEGCFPLSVPGTRRAWCKSDTR</sequence>
<proteinExistence type="predicted"/>
<evidence type="ECO:0000256" key="1">
    <source>
        <dbReference type="SAM" id="MobiDB-lite"/>
    </source>
</evidence>
<gene>
    <name evidence="2" type="ORF">GCM10010276_03840</name>
</gene>
<feature type="region of interest" description="Disordered" evidence="1">
    <location>
        <begin position="1"/>
        <end position="39"/>
    </location>
</feature>
<reference evidence="2 3" key="1">
    <citation type="journal article" date="2019" name="Int. J. Syst. Evol. Microbiol.">
        <title>The Global Catalogue of Microorganisms (GCM) 10K type strain sequencing project: providing services to taxonomists for standard genome sequencing and annotation.</title>
        <authorList>
            <consortium name="The Broad Institute Genomics Platform"/>
            <consortium name="The Broad Institute Genome Sequencing Center for Infectious Disease"/>
            <person name="Wu L."/>
            <person name="Ma J."/>
        </authorList>
    </citation>
    <scope>NUCLEOTIDE SEQUENCE [LARGE SCALE GENOMIC DNA]</scope>
    <source>
        <strain evidence="2 3">JCM 4395</strain>
    </source>
</reference>
<dbReference type="EMBL" id="BAAASG010000002">
    <property type="protein sequence ID" value="GAA2472575.1"/>
    <property type="molecule type" value="Genomic_DNA"/>
</dbReference>
<keyword evidence="3" id="KW-1185">Reference proteome</keyword>
<evidence type="ECO:0000313" key="2">
    <source>
        <dbReference type="EMBL" id="GAA2472575.1"/>
    </source>
</evidence>
<protein>
    <submittedName>
        <fullName evidence="2">Uncharacterized protein</fullName>
    </submittedName>
</protein>
<name>A0ABN3KXW4_STRLO</name>
<dbReference type="Proteomes" id="UP001501777">
    <property type="component" value="Unassembled WGS sequence"/>
</dbReference>
<evidence type="ECO:0000313" key="3">
    <source>
        <dbReference type="Proteomes" id="UP001501777"/>
    </source>
</evidence>
<accession>A0ABN3KXW4</accession>
<organism evidence="2 3">
    <name type="scientific">Streptomyces longisporus</name>
    <dbReference type="NCBI Taxonomy" id="1948"/>
    <lineage>
        <taxon>Bacteria</taxon>
        <taxon>Bacillati</taxon>
        <taxon>Actinomycetota</taxon>
        <taxon>Actinomycetes</taxon>
        <taxon>Kitasatosporales</taxon>
        <taxon>Streptomycetaceae</taxon>
        <taxon>Streptomyces</taxon>
    </lineage>
</organism>